<dbReference type="EMBL" id="JAIWYP010000018">
    <property type="protein sequence ID" value="KAH3692915.1"/>
    <property type="molecule type" value="Genomic_DNA"/>
</dbReference>
<comment type="caution">
    <text evidence="2">The sequence shown here is derived from an EMBL/GenBank/DDBJ whole genome shotgun (WGS) entry which is preliminary data.</text>
</comment>
<sequence>MTTFTEVNWCCFVVTLLACQCPDIQADVDDPRPLTDYPKALLKVRRSVAMELLWVQHAMDSRKHYTSIRRDYIGITL</sequence>
<evidence type="ECO:0000313" key="2">
    <source>
        <dbReference type="EMBL" id="KAH3692915.1"/>
    </source>
</evidence>
<organism evidence="2 3">
    <name type="scientific">Dreissena polymorpha</name>
    <name type="common">Zebra mussel</name>
    <name type="synonym">Mytilus polymorpha</name>
    <dbReference type="NCBI Taxonomy" id="45954"/>
    <lineage>
        <taxon>Eukaryota</taxon>
        <taxon>Metazoa</taxon>
        <taxon>Spiralia</taxon>
        <taxon>Lophotrochozoa</taxon>
        <taxon>Mollusca</taxon>
        <taxon>Bivalvia</taxon>
        <taxon>Autobranchia</taxon>
        <taxon>Heteroconchia</taxon>
        <taxon>Euheterodonta</taxon>
        <taxon>Imparidentia</taxon>
        <taxon>Neoheterodontei</taxon>
        <taxon>Myida</taxon>
        <taxon>Dreissenoidea</taxon>
        <taxon>Dreissenidae</taxon>
        <taxon>Dreissena</taxon>
    </lineage>
</organism>
<dbReference type="AlphaFoldDB" id="A0A9D3Y5D5"/>
<accession>A0A9D3Y5D5</accession>
<keyword evidence="1" id="KW-0732">Signal</keyword>
<protein>
    <submittedName>
        <fullName evidence="2">Uncharacterized protein</fullName>
    </submittedName>
</protein>
<dbReference type="Proteomes" id="UP000828390">
    <property type="component" value="Unassembled WGS sequence"/>
</dbReference>
<name>A0A9D3Y5D5_DREPO</name>
<keyword evidence="3" id="KW-1185">Reference proteome</keyword>
<reference evidence="2" key="2">
    <citation type="submission" date="2020-11" db="EMBL/GenBank/DDBJ databases">
        <authorList>
            <person name="McCartney M.A."/>
            <person name="Auch B."/>
            <person name="Kono T."/>
            <person name="Mallez S."/>
            <person name="Becker A."/>
            <person name="Gohl D.M."/>
            <person name="Silverstein K.A.T."/>
            <person name="Koren S."/>
            <person name="Bechman K.B."/>
            <person name="Herman A."/>
            <person name="Abrahante J.E."/>
            <person name="Garbe J."/>
        </authorList>
    </citation>
    <scope>NUCLEOTIDE SEQUENCE</scope>
    <source>
        <strain evidence="2">Duluth1</strain>
        <tissue evidence="2">Whole animal</tissue>
    </source>
</reference>
<evidence type="ECO:0000256" key="1">
    <source>
        <dbReference type="SAM" id="SignalP"/>
    </source>
</evidence>
<feature type="signal peptide" evidence="1">
    <location>
        <begin position="1"/>
        <end position="26"/>
    </location>
</feature>
<feature type="chain" id="PRO_5038867586" evidence="1">
    <location>
        <begin position="27"/>
        <end position="77"/>
    </location>
</feature>
<evidence type="ECO:0000313" key="3">
    <source>
        <dbReference type="Proteomes" id="UP000828390"/>
    </source>
</evidence>
<proteinExistence type="predicted"/>
<gene>
    <name evidence="2" type="ORF">DPMN_193251</name>
</gene>
<reference evidence="2" key="1">
    <citation type="journal article" date="2019" name="bioRxiv">
        <title>The Genome of the Zebra Mussel, Dreissena polymorpha: A Resource for Invasive Species Research.</title>
        <authorList>
            <person name="McCartney M.A."/>
            <person name="Auch B."/>
            <person name="Kono T."/>
            <person name="Mallez S."/>
            <person name="Zhang Y."/>
            <person name="Obille A."/>
            <person name="Becker A."/>
            <person name="Abrahante J.E."/>
            <person name="Garbe J."/>
            <person name="Badalamenti J.P."/>
            <person name="Herman A."/>
            <person name="Mangelson H."/>
            <person name="Liachko I."/>
            <person name="Sullivan S."/>
            <person name="Sone E.D."/>
            <person name="Koren S."/>
            <person name="Silverstein K.A.T."/>
            <person name="Beckman K.B."/>
            <person name="Gohl D.M."/>
        </authorList>
    </citation>
    <scope>NUCLEOTIDE SEQUENCE</scope>
    <source>
        <strain evidence="2">Duluth1</strain>
        <tissue evidence="2">Whole animal</tissue>
    </source>
</reference>